<feature type="region of interest" description="Disordered" evidence="6">
    <location>
        <begin position="150"/>
        <end position="172"/>
    </location>
</feature>
<dbReference type="GO" id="GO:0016020">
    <property type="term" value="C:membrane"/>
    <property type="evidence" value="ECO:0007669"/>
    <property type="project" value="UniProtKB-SubCell"/>
</dbReference>
<evidence type="ECO:0000256" key="5">
    <source>
        <dbReference type="SAM" id="Coils"/>
    </source>
</evidence>
<evidence type="ECO:0000256" key="1">
    <source>
        <dbReference type="ARBA" id="ARBA00004167"/>
    </source>
</evidence>
<evidence type="ECO:0000256" key="7">
    <source>
        <dbReference type="SAM" id="Phobius"/>
    </source>
</evidence>
<dbReference type="PANTHER" id="PTHR31448:SF39">
    <property type="entry name" value="MYOSIN-BINDING PROTEIN 4-RELATED"/>
    <property type="match status" value="1"/>
</dbReference>
<sequence>MAADGHGMCDDCLLSFTTNTKANPKTHRLLLGKLRQVHGYCDFQTSVRRDLFAGSLKSRPCTCCGKLWKPGHSARNAFQLQPPESAAFDSKSRGLSYDGFSELKLISDSETEFPFSDDDDITSVICYNNEAGDDPMCQYTSVISSTNFQSHSHQAELKENSSTSNPEPSRLDPCVGPNICKHHDAQFLDSDFVNDNGLFEINWQQVNQNSFGSHQPNLNSLPPDAVNISKGESEKSKANCSSSHNFHSSTPLEKAVNVSQASDSGLQSVGNDEEGLKNISTMAGASKETDLIVNEQSTKEDVFRVKEELKLLSSQSFSPRGFNMSLAIPLDDAYLPATQADASSFNETLSVSVDSGLGSLDGISVSEIEGESLVDQLKRQIAYYKKCMSSLYKELEEERNASAIATNETMSMITRLQEEKAALRMESLQYLRMMEEQAEHDAHALEKADDLLSEKEKEIQDLEAELEFYSHGAKLGPRVRELRGMEMMKRLLIIVVGLSVTLIMVWFGSEERKAWVVLESLQRGLVPPSGPNPCTTIPGRSKGGHCHNN</sequence>
<protein>
    <submittedName>
        <fullName evidence="9">Putative myosin-binding protein 4</fullName>
    </submittedName>
</protein>
<keyword evidence="5" id="KW-0175">Coiled coil</keyword>
<evidence type="ECO:0000259" key="8">
    <source>
        <dbReference type="PROSITE" id="PS51775"/>
    </source>
</evidence>
<keyword evidence="3 7" id="KW-1133">Transmembrane helix</keyword>
<proteinExistence type="predicted"/>
<gene>
    <name evidence="9" type="ORF">G2W53_023857</name>
</gene>
<feature type="transmembrane region" description="Helical" evidence="7">
    <location>
        <begin position="491"/>
        <end position="509"/>
    </location>
</feature>
<evidence type="ECO:0000256" key="2">
    <source>
        <dbReference type="ARBA" id="ARBA00022692"/>
    </source>
</evidence>
<accession>A0A834TCH2</accession>
<evidence type="ECO:0000256" key="4">
    <source>
        <dbReference type="ARBA" id="ARBA00023136"/>
    </source>
</evidence>
<dbReference type="InterPro" id="IPR007656">
    <property type="entry name" value="GTD-bd"/>
</dbReference>
<feature type="compositionally biased region" description="Polar residues" evidence="6">
    <location>
        <begin position="238"/>
        <end position="251"/>
    </location>
</feature>
<comment type="caution">
    <text evidence="9">The sequence shown here is derived from an EMBL/GenBank/DDBJ whole genome shotgun (WGS) entry which is preliminary data.</text>
</comment>
<dbReference type="EMBL" id="JAAIUW010000008">
    <property type="protein sequence ID" value="KAF7818402.1"/>
    <property type="molecule type" value="Genomic_DNA"/>
</dbReference>
<evidence type="ECO:0000256" key="6">
    <source>
        <dbReference type="SAM" id="MobiDB-lite"/>
    </source>
</evidence>
<keyword evidence="10" id="KW-1185">Reference proteome</keyword>
<reference evidence="9" key="1">
    <citation type="submission" date="2020-09" db="EMBL/GenBank/DDBJ databases">
        <title>Genome-Enabled Discovery of Anthraquinone Biosynthesis in Senna tora.</title>
        <authorList>
            <person name="Kang S.-H."/>
            <person name="Pandey R.P."/>
            <person name="Lee C.-M."/>
            <person name="Sim J.-S."/>
            <person name="Jeong J.-T."/>
            <person name="Choi B.-S."/>
            <person name="Jung M."/>
            <person name="Ginzburg D."/>
            <person name="Zhao K."/>
            <person name="Won S.Y."/>
            <person name="Oh T.-J."/>
            <person name="Yu Y."/>
            <person name="Kim N.-H."/>
            <person name="Lee O.R."/>
            <person name="Lee T.-H."/>
            <person name="Bashyal P."/>
            <person name="Kim T.-S."/>
            <person name="Lee W.-H."/>
            <person name="Kawkins C."/>
            <person name="Kim C.-K."/>
            <person name="Kim J.S."/>
            <person name="Ahn B.O."/>
            <person name="Rhee S.Y."/>
            <person name="Sohng J.K."/>
        </authorList>
    </citation>
    <scope>NUCLEOTIDE SEQUENCE</scope>
    <source>
        <tissue evidence="9">Leaf</tissue>
    </source>
</reference>
<evidence type="ECO:0000313" key="10">
    <source>
        <dbReference type="Proteomes" id="UP000634136"/>
    </source>
</evidence>
<dbReference type="Proteomes" id="UP000634136">
    <property type="component" value="Unassembled WGS sequence"/>
</dbReference>
<dbReference type="Pfam" id="PF04576">
    <property type="entry name" value="Zein-binding"/>
    <property type="match status" value="1"/>
</dbReference>
<evidence type="ECO:0000256" key="3">
    <source>
        <dbReference type="ARBA" id="ARBA00022989"/>
    </source>
</evidence>
<feature type="coiled-coil region" evidence="5">
    <location>
        <begin position="445"/>
        <end position="472"/>
    </location>
</feature>
<dbReference type="PANTHER" id="PTHR31448">
    <property type="entry name" value="MYOSIN-BINDING PROTEIN 2"/>
    <property type="match status" value="1"/>
</dbReference>
<dbReference type="OrthoDB" id="1047602at2759"/>
<feature type="region of interest" description="Disordered" evidence="6">
    <location>
        <begin position="229"/>
        <end position="251"/>
    </location>
</feature>
<dbReference type="InterPro" id="IPR039306">
    <property type="entry name" value="MYOB"/>
</dbReference>
<evidence type="ECO:0000313" key="9">
    <source>
        <dbReference type="EMBL" id="KAF7818402.1"/>
    </source>
</evidence>
<keyword evidence="2 7" id="KW-0812">Transmembrane</keyword>
<feature type="domain" description="GTD-binding" evidence="8">
    <location>
        <begin position="372"/>
        <end position="470"/>
    </location>
</feature>
<name>A0A834TCH2_9FABA</name>
<keyword evidence="4 7" id="KW-0472">Membrane</keyword>
<comment type="subcellular location">
    <subcellularLocation>
        <location evidence="1">Membrane</location>
        <topology evidence="1">Single-pass membrane protein</topology>
    </subcellularLocation>
</comment>
<organism evidence="9 10">
    <name type="scientific">Senna tora</name>
    <dbReference type="NCBI Taxonomy" id="362788"/>
    <lineage>
        <taxon>Eukaryota</taxon>
        <taxon>Viridiplantae</taxon>
        <taxon>Streptophyta</taxon>
        <taxon>Embryophyta</taxon>
        <taxon>Tracheophyta</taxon>
        <taxon>Spermatophyta</taxon>
        <taxon>Magnoliopsida</taxon>
        <taxon>eudicotyledons</taxon>
        <taxon>Gunneridae</taxon>
        <taxon>Pentapetalae</taxon>
        <taxon>rosids</taxon>
        <taxon>fabids</taxon>
        <taxon>Fabales</taxon>
        <taxon>Fabaceae</taxon>
        <taxon>Caesalpinioideae</taxon>
        <taxon>Cassia clade</taxon>
        <taxon>Senna</taxon>
    </lineage>
</organism>
<dbReference type="AlphaFoldDB" id="A0A834TCH2"/>
<dbReference type="PROSITE" id="PS51775">
    <property type="entry name" value="GTD_BINDING"/>
    <property type="match status" value="1"/>
</dbReference>
<dbReference type="GO" id="GO:0080115">
    <property type="term" value="F:myosin XI tail binding"/>
    <property type="evidence" value="ECO:0007669"/>
    <property type="project" value="UniProtKB-ARBA"/>
</dbReference>